<evidence type="ECO:0000313" key="2">
    <source>
        <dbReference type="Proteomes" id="UP000827872"/>
    </source>
</evidence>
<organism evidence="1 2">
    <name type="scientific">Sphaerodactylus townsendi</name>
    <dbReference type="NCBI Taxonomy" id="933632"/>
    <lineage>
        <taxon>Eukaryota</taxon>
        <taxon>Metazoa</taxon>
        <taxon>Chordata</taxon>
        <taxon>Craniata</taxon>
        <taxon>Vertebrata</taxon>
        <taxon>Euteleostomi</taxon>
        <taxon>Lepidosauria</taxon>
        <taxon>Squamata</taxon>
        <taxon>Bifurcata</taxon>
        <taxon>Gekkota</taxon>
        <taxon>Sphaerodactylidae</taxon>
        <taxon>Sphaerodactylus</taxon>
    </lineage>
</organism>
<sequence length="137" mass="14689">MCEEGRQCARPLAVSLISLMDRLEEANSCHSDKPLGRMGKGVEMVERAESGSRSWPPSACLYTGQSSTLLLYQGLGASEALQPLPCQPLPTAGSFWLRAGGWQQRGVTLPAAGMENETSNNWADCETGAQLGAFIKD</sequence>
<comment type="caution">
    <text evidence="1">The sequence shown here is derived from an EMBL/GenBank/DDBJ whole genome shotgun (WGS) entry which is preliminary data.</text>
</comment>
<name>A0ACB8GD62_9SAUR</name>
<dbReference type="Proteomes" id="UP000827872">
    <property type="component" value="Linkage Group LG01"/>
</dbReference>
<gene>
    <name evidence="1" type="ORF">K3G42_031007</name>
</gene>
<proteinExistence type="predicted"/>
<evidence type="ECO:0000313" key="1">
    <source>
        <dbReference type="EMBL" id="KAH8017599.1"/>
    </source>
</evidence>
<protein>
    <submittedName>
        <fullName evidence="1">Uncharacterized protein</fullName>
    </submittedName>
</protein>
<accession>A0ACB8GD62</accession>
<keyword evidence="2" id="KW-1185">Reference proteome</keyword>
<reference evidence="1" key="1">
    <citation type="submission" date="2021-08" db="EMBL/GenBank/DDBJ databases">
        <title>The first chromosome-level gecko genome reveals the dynamic sex chromosomes of Neotropical dwarf geckos (Sphaerodactylidae: Sphaerodactylus).</title>
        <authorList>
            <person name="Pinto B.J."/>
            <person name="Keating S.E."/>
            <person name="Gamble T."/>
        </authorList>
    </citation>
    <scope>NUCLEOTIDE SEQUENCE</scope>
    <source>
        <strain evidence="1">TG3544</strain>
    </source>
</reference>
<dbReference type="EMBL" id="CM037614">
    <property type="protein sequence ID" value="KAH8017599.1"/>
    <property type="molecule type" value="Genomic_DNA"/>
</dbReference>